<organism evidence="4 5">
    <name type="scientific">Phytopseudomonas punonensis</name>
    <dbReference type="NCBI Taxonomy" id="1220495"/>
    <lineage>
        <taxon>Bacteria</taxon>
        <taxon>Pseudomonadati</taxon>
        <taxon>Pseudomonadota</taxon>
        <taxon>Gammaproteobacteria</taxon>
        <taxon>Pseudomonadales</taxon>
        <taxon>Pseudomonadaceae</taxon>
        <taxon>Phytopseudomonas</taxon>
    </lineage>
</organism>
<dbReference type="Gene3D" id="1.20.1270.180">
    <property type="match status" value="1"/>
</dbReference>
<evidence type="ECO:0000259" key="3">
    <source>
        <dbReference type="Pfam" id="PF18602"/>
    </source>
</evidence>
<evidence type="ECO:0000259" key="2">
    <source>
        <dbReference type="Pfam" id="PF07007"/>
    </source>
</evidence>
<name>A0A1M7GCH2_9GAMM</name>
<dbReference type="Pfam" id="PF18602">
    <property type="entry name" value="Rap1a"/>
    <property type="match status" value="1"/>
</dbReference>
<dbReference type="STRING" id="1220495.SAMN05216288_3143"/>
<evidence type="ECO:0000313" key="5">
    <source>
        <dbReference type="Proteomes" id="UP000184305"/>
    </source>
</evidence>
<evidence type="ECO:0000256" key="1">
    <source>
        <dbReference type="SAM" id="SignalP"/>
    </source>
</evidence>
<dbReference type="AlphaFoldDB" id="A0A1M7GCH2"/>
<dbReference type="InterPro" id="IPR041238">
    <property type="entry name" value="Rap1a"/>
</dbReference>
<evidence type="ECO:0000313" key="4">
    <source>
        <dbReference type="EMBL" id="SHM13983.1"/>
    </source>
</evidence>
<keyword evidence="1" id="KW-0732">Signal</keyword>
<proteinExistence type="predicted"/>
<dbReference type="EMBL" id="FRBQ01000003">
    <property type="protein sequence ID" value="SHM13983.1"/>
    <property type="molecule type" value="Genomic_DNA"/>
</dbReference>
<keyword evidence="5" id="KW-1185">Reference proteome</keyword>
<feature type="signal peptide" evidence="1">
    <location>
        <begin position="1"/>
        <end position="18"/>
    </location>
</feature>
<gene>
    <name evidence="4" type="ORF">SAMN05216288_3143</name>
</gene>
<protein>
    <submittedName>
        <fullName evidence="4">Uncharacterized conserved protein YecT, DUF1311 family</fullName>
    </submittedName>
</protein>
<accession>A0A1M7GCH2</accession>
<sequence length="242" mass="26817">MKKAALLMLIAVSSAANAITPLETRYPQETVTLNYFMEACSVVGETANGLIHHFDCESYLYAVMDTQRELNPSLKPEQRACMPGTLAPWQLYERIGPDVPESEWNKPAAPAILRVLRQAYPCGASTVSAPQSTSCKAANNESEMHECLTVELKKSDEELNAAYQKLLSRYEATGAPANAQGQTQGGYLKEAQRGWIKLRDASCDFETHESRTGSGFGTIYTACLLEQTQKRVEYLNWFIGHP</sequence>
<feature type="domain" description="Rap1a immunity protein" evidence="3">
    <location>
        <begin position="33"/>
        <end position="122"/>
    </location>
</feature>
<reference evidence="5" key="1">
    <citation type="submission" date="2016-11" db="EMBL/GenBank/DDBJ databases">
        <authorList>
            <person name="Varghese N."/>
            <person name="Submissions S."/>
        </authorList>
    </citation>
    <scope>NUCLEOTIDE SEQUENCE [LARGE SCALE GENOMIC DNA]</scope>
    <source>
        <strain evidence="5">CECT 8089</strain>
    </source>
</reference>
<feature type="chain" id="PRO_5012387327" evidence="1">
    <location>
        <begin position="19"/>
        <end position="242"/>
    </location>
</feature>
<dbReference type="OrthoDB" id="7340239at2"/>
<dbReference type="Pfam" id="PF07007">
    <property type="entry name" value="LprI"/>
    <property type="match status" value="1"/>
</dbReference>
<feature type="domain" description="Lysozyme inhibitor LprI-like N-terminal" evidence="2">
    <location>
        <begin position="135"/>
        <end position="235"/>
    </location>
</feature>
<dbReference type="InterPro" id="IPR009739">
    <property type="entry name" value="LprI-like_N"/>
</dbReference>
<dbReference type="Proteomes" id="UP000184305">
    <property type="component" value="Unassembled WGS sequence"/>
</dbReference>
<dbReference type="RefSeq" id="WP_073265902.1">
    <property type="nucleotide sequence ID" value="NZ_FRBQ01000003.1"/>
</dbReference>